<dbReference type="InterPro" id="IPR001457">
    <property type="entry name" value="NADH_UbQ/plastoQ_OxRdtase_su6"/>
</dbReference>
<keyword evidence="15" id="KW-0830">Ubiquinone</keyword>
<keyword evidence="12 15" id="KW-0496">Mitochondrion</keyword>
<evidence type="ECO:0000256" key="1">
    <source>
        <dbReference type="ARBA" id="ARBA00004225"/>
    </source>
</evidence>
<evidence type="ECO:0000256" key="14">
    <source>
        <dbReference type="ARBA" id="ARBA00049551"/>
    </source>
</evidence>
<dbReference type="CTD" id="4541"/>
<evidence type="ECO:0000256" key="2">
    <source>
        <dbReference type="ARBA" id="ARBA00005698"/>
    </source>
</evidence>
<evidence type="ECO:0000256" key="11">
    <source>
        <dbReference type="ARBA" id="ARBA00023027"/>
    </source>
</evidence>
<feature type="transmembrane region" description="Helical" evidence="15">
    <location>
        <begin position="51"/>
        <end position="73"/>
    </location>
</feature>
<organism evidence="16">
    <name type="scientific">Bathygadus antrodes</name>
    <dbReference type="NCBI Taxonomy" id="332421"/>
    <lineage>
        <taxon>Eukaryota</taxon>
        <taxon>Metazoa</taxon>
        <taxon>Chordata</taxon>
        <taxon>Craniata</taxon>
        <taxon>Vertebrata</taxon>
        <taxon>Euteleostomi</taxon>
        <taxon>Actinopterygii</taxon>
        <taxon>Neopterygii</taxon>
        <taxon>Teleostei</taxon>
        <taxon>Neoteleostei</taxon>
        <taxon>Acanthomorphata</taxon>
        <taxon>Zeiogadaria</taxon>
        <taxon>Gadariae</taxon>
        <taxon>Gadiformes</taxon>
        <taxon>Macrouroidei</taxon>
        <taxon>Macrouridae</taxon>
        <taxon>Bathygadinae</taxon>
        <taxon>Bathygadus</taxon>
    </lineage>
</organism>
<evidence type="ECO:0000256" key="8">
    <source>
        <dbReference type="ARBA" id="ARBA00022967"/>
    </source>
</evidence>
<proteinExistence type="inferred from homology"/>
<dbReference type="AlphaFoldDB" id="Q17U99"/>
<dbReference type="EMBL" id="AP008988">
    <property type="protein sequence ID" value="BAE96369.1"/>
    <property type="molecule type" value="Genomic_DNA"/>
</dbReference>
<dbReference type="InterPro" id="IPR050269">
    <property type="entry name" value="ComplexI_Subunit6"/>
</dbReference>
<dbReference type="RefSeq" id="YP_659536.1">
    <property type="nucleotide sequence ID" value="NC_008222.1"/>
</dbReference>
<evidence type="ECO:0000256" key="12">
    <source>
        <dbReference type="ARBA" id="ARBA00023128"/>
    </source>
</evidence>
<dbReference type="GO" id="GO:0031966">
    <property type="term" value="C:mitochondrial membrane"/>
    <property type="evidence" value="ECO:0007669"/>
    <property type="project" value="UniProtKB-SubCell"/>
</dbReference>
<evidence type="ECO:0000256" key="4">
    <source>
        <dbReference type="ARBA" id="ARBA00021095"/>
    </source>
</evidence>
<geneLocation type="mitochondrion" evidence="16"/>
<keyword evidence="5 15" id="KW-0813">Transport</keyword>
<reference evidence="16" key="1">
    <citation type="journal article" date="2006" name="Mol. Phylogenet. Evol.">
        <title>Round and pointed-head grenadier fishes (Actinopterygii: Gadiformes) represent a single sister group: evidence from the complete mitochondrial genome sequences.</title>
        <authorList>
            <person name="Satoh T.P."/>
            <person name="Miya M."/>
            <person name="Endo H."/>
            <person name="Nishida M."/>
        </authorList>
    </citation>
    <scope>NUCLEOTIDE SEQUENCE</scope>
</reference>
<keyword evidence="8 15" id="KW-1278">Translocase</keyword>
<evidence type="ECO:0000256" key="7">
    <source>
        <dbReference type="ARBA" id="ARBA00022692"/>
    </source>
</evidence>
<dbReference type="EC" id="7.1.1.2" evidence="3 15"/>
<keyword evidence="11 15" id="KW-0520">NAD</keyword>
<dbReference type="PANTHER" id="PTHR11435">
    <property type="entry name" value="NADH UBIQUINONE OXIDOREDUCTASE SUBUNIT ND6"/>
    <property type="match status" value="1"/>
</dbReference>
<comment type="similarity">
    <text evidence="2 15">Belongs to the complex I subunit 6 family.</text>
</comment>
<gene>
    <name evidence="16" type="primary">ND6</name>
</gene>
<dbReference type="GO" id="GO:0008137">
    <property type="term" value="F:NADH dehydrogenase (ubiquinone) activity"/>
    <property type="evidence" value="ECO:0007669"/>
    <property type="project" value="UniProtKB-UniRule"/>
</dbReference>
<evidence type="ECO:0000256" key="9">
    <source>
        <dbReference type="ARBA" id="ARBA00022982"/>
    </source>
</evidence>
<dbReference type="GeneID" id="4171632"/>
<sequence length="172" mass="19100">MMYTMLMVLVGLVMGMMTVVINYSPFYGAFCLVLVSSLGCFTLAIHEGSYLSIILFLIYLGGMLVVFAYCAALEVEFDPHFWGQWLSLAVLSGGWLIWSASKLYDQGIKTEELICYESTIELTNVSKEPVGLSFSFSAGGPFLLFVAWNLLMALFVVLELVRGSKRGTMRPL</sequence>
<name>Q17U99_9TELE</name>
<keyword evidence="9 15" id="KW-0249">Electron transport</keyword>
<feature type="transmembrane region" description="Helical" evidence="15">
    <location>
        <begin position="6"/>
        <end position="21"/>
    </location>
</feature>
<accession>Q17U99</accession>
<evidence type="ECO:0000256" key="15">
    <source>
        <dbReference type="RuleBase" id="RU004430"/>
    </source>
</evidence>
<comment type="function">
    <text evidence="15">Core subunit of the mitochondrial membrane respiratory chain NADH dehydrogenase (Complex I) which catalyzes electron transfer from NADH through the respiratory chain, using ubiquinone as an electron acceptor. Essential for the catalytic activity and assembly of complex I.</text>
</comment>
<dbReference type="Pfam" id="PF00499">
    <property type="entry name" value="Oxidored_q3"/>
    <property type="match status" value="1"/>
</dbReference>
<comment type="catalytic activity">
    <reaction evidence="14 15">
        <text>a ubiquinone + NADH + 5 H(+)(in) = a ubiquinol + NAD(+) + 4 H(+)(out)</text>
        <dbReference type="Rhea" id="RHEA:29091"/>
        <dbReference type="Rhea" id="RHEA-COMP:9565"/>
        <dbReference type="Rhea" id="RHEA-COMP:9566"/>
        <dbReference type="ChEBI" id="CHEBI:15378"/>
        <dbReference type="ChEBI" id="CHEBI:16389"/>
        <dbReference type="ChEBI" id="CHEBI:17976"/>
        <dbReference type="ChEBI" id="CHEBI:57540"/>
        <dbReference type="ChEBI" id="CHEBI:57945"/>
        <dbReference type="EC" id="7.1.1.2"/>
    </reaction>
</comment>
<evidence type="ECO:0000313" key="16">
    <source>
        <dbReference type="EMBL" id="BAE96369.1"/>
    </source>
</evidence>
<keyword evidence="10 15" id="KW-1133">Transmembrane helix</keyword>
<evidence type="ECO:0000256" key="13">
    <source>
        <dbReference type="ARBA" id="ARBA00023136"/>
    </source>
</evidence>
<keyword evidence="6 15" id="KW-0679">Respiratory chain</keyword>
<comment type="subcellular location">
    <subcellularLocation>
        <location evidence="1 15">Mitochondrion membrane</location>
        <topology evidence="1 15">Multi-pass membrane protein</topology>
    </subcellularLocation>
</comment>
<protein>
    <recommendedName>
        <fullName evidence="4 15">NADH-ubiquinone oxidoreductase chain 6</fullName>
        <ecNumber evidence="3 15">7.1.1.2</ecNumber>
    </recommendedName>
</protein>
<evidence type="ECO:0000256" key="5">
    <source>
        <dbReference type="ARBA" id="ARBA00022448"/>
    </source>
</evidence>
<feature type="transmembrane region" description="Helical" evidence="15">
    <location>
        <begin position="85"/>
        <end position="104"/>
    </location>
</feature>
<feature type="transmembrane region" description="Helical" evidence="15">
    <location>
        <begin position="142"/>
        <end position="161"/>
    </location>
</feature>
<keyword evidence="13 15" id="KW-0472">Membrane</keyword>
<evidence type="ECO:0000256" key="3">
    <source>
        <dbReference type="ARBA" id="ARBA00012944"/>
    </source>
</evidence>
<keyword evidence="7 15" id="KW-0812">Transmembrane</keyword>
<evidence type="ECO:0000256" key="6">
    <source>
        <dbReference type="ARBA" id="ARBA00022660"/>
    </source>
</evidence>
<evidence type="ECO:0000256" key="10">
    <source>
        <dbReference type="ARBA" id="ARBA00022989"/>
    </source>
</evidence>
<dbReference type="PANTHER" id="PTHR11435:SF1">
    <property type="entry name" value="NADH-UBIQUINONE OXIDOREDUCTASE CHAIN 6"/>
    <property type="match status" value="1"/>
</dbReference>